<dbReference type="RefSeq" id="WP_244885824.1">
    <property type="nucleotide sequence ID" value="NZ_FNJW01000008.1"/>
</dbReference>
<keyword evidence="13" id="KW-1185">Reference proteome</keyword>
<feature type="binding site" evidence="10">
    <location>
        <position position="193"/>
    </location>
    <ligand>
        <name>FMN</name>
        <dbReference type="ChEBI" id="CHEBI:58210"/>
    </ligand>
</feature>
<evidence type="ECO:0000256" key="5">
    <source>
        <dbReference type="ARBA" id="ARBA00023002"/>
    </source>
</evidence>
<evidence type="ECO:0000256" key="6">
    <source>
        <dbReference type="ARBA" id="ARBA00024042"/>
    </source>
</evidence>
<dbReference type="AlphaFoldDB" id="A0A1H1B4L9"/>
<evidence type="ECO:0000256" key="10">
    <source>
        <dbReference type="PIRSR" id="PIRSR000138-2"/>
    </source>
</evidence>
<dbReference type="Gene3D" id="3.20.20.70">
    <property type="entry name" value="Aldolase class I"/>
    <property type="match status" value="1"/>
</dbReference>
<organism evidence="12 13">
    <name type="scientific">Carnobacterium viridans</name>
    <dbReference type="NCBI Taxonomy" id="174587"/>
    <lineage>
        <taxon>Bacteria</taxon>
        <taxon>Bacillati</taxon>
        <taxon>Bacillota</taxon>
        <taxon>Bacilli</taxon>
        <taxon>Lactobacillales</taxon>
        <taxon>Carnobacteriaceae</taxon>
        <taxon>Carnobacterium</taxon>
    </lineage>
</organism>
<dbReference type="PIRSF" id="PIRSF000138">
    <property type="entry name" value="Al-hdrx_acd_dh"/>
    <property type="match status" value="1"/>
</dbReference>
<evidence type="ECO:0000256" key="2">
    <source>
        <dbReference type="ARBA" id="ARBA00011881"/>
    </source>
</evidence>
<evidence type="ECO:0000256" key="7">
    <source>
        <dbReference type="ARBA" id="ARBA00029513"/>
    </source>
</evidence>
<dbReference type="EMBL" id="FNJW01000008">
    <property type="protein sequence ID" value="SDQ46889.1"/>
    <property type="molecule type" value="Genomic_DNA"/>
</dbReference>
<dbReference type="InterPro" id="IPR012133">
    <property type="entry name" value="Alpha-hydoxy_acid_DH_FMN"/>
</dbReference>
<dbReference type="GO" id="GO:0016491">
    <property type="term" value="F:oxidoreductase activity"/>
    <property type="evidence" value="ECO:0007669"/>
    <property type="project" value="UniProtKB-KW"/>
</dbReference>
<keyword evidence="5" id="KW-0560">Oxidoreductase</keyword>
<dbReference type="GO" id="GO:0010181">
    <property type="term" value="F:FMN binding"/>
    <property type="evidence" value="ECO:0007669"/>
    <property type="project" value="InterPro"/>
</dbReference>
<dbReference type="InterPro" id="IPR037396">
    <property type="entry name" value="FMN_HAD"/>
</dbReference>
<feature type="binding site" evidence="10">
    <location>
        <position position="287"/>
    </location>
    <ligand>
        <name>glyoxylate</name>
        <dbReference type="ChEBI" id="CHEBI:36655"/>
    </ligand>
</feature>
<evidence type="ECO:0000256" key="3">
    <source>
        <dbReference type="ARBA" id="ARBA00022630"/>
    </source>
</evidence>
<proteinExistence type="inferred from homology"/>
<feature type="domain" description="FMN hydroxy acid dehydrogenase" evidence="11">
    <location>
        <begin position="35"/>
        <end position="389"/>
    </location>
</feature>
<feature type="binding site" evidence="10">
    <location>
        <begin position="315"/>
        <end position="319"/>
    </location>
    <ligand>
        <name>FMN</name>
        <dbReference type="ChEBI" id="CHEBI:58210"/>
    </ligand>
</feature>
<feature type="binding site" evidence="10">
    <location>
        <position position="260"/>
    </location>
    <ligand>
        <name>glyoxylate</name>
        <dbReference type="ChEBI" id="CHEBI:36655"/>
    </ligand>
</feature>
<feature type="binding site" evidence="10">
    <location>
        <begin position="114"/>
        <end position="116"/>
    </location>
    <ligand>
        <name>FMN</name>
        <dbReference type="ChEBI" id="CHEBI:58210"/>
    </ligand>
</feature>
<evidence type="ECO:0000313" key="13">
    <source>
        <dbReference type="Proteomes" id="UP000199481"/>
    </source>
</evidence>
<feature type="binding site" evidence="10">
    <location>
        <position position="143"/>
    </location>
    <ligand>
        <name>FMN</name>
        <dbReference type="ChEBI" id="CHEBI:58210"/>
    </ligand>
</feature>
<evidence type="ECO:0000256" key="1">
    <source>
        <dbReference type="ARBA" id="ARBA00001917"/>
    </source>
</evidence>
<evidence type="ECO:0000256" key="9">
    <source>
        <dbReference type="PIRSR" id="PIRSR000138-1"/>
    </source>
</evidence>
<feature type="binding site" evidence="10">
    <location>
        <position position="202"/>
    </location>
    <ligand>
        <name>glyoxylate</name>
        <dbReference type="ChEBI" id="CHEBI:36655"/>
    </ligand>
</feature>
<dbReference type="PANTHER" id="PTHR10578:SF107">
    <property type="entry name" value="2-HYDROXYACID OXIDASE 1"/>
    <property type="match status" value="1"/>
</dbReference>
<comment type="similarity">
    <text evidence="6">Belongs to the FMN-dependent alpha-hydroxy acid dehydrogenase family.</text>
</comment>
<feature type="binding site" evidence="10">
    <location>
        <position position="165"/>
    </location>
    <ligand>
        <name>FMN</name>
        <dbReference type="ChEBI" id="CHEBI:58210"/>
    </ligand>
</feature>
<dbReference type="Proteomes" id="UP000199481">
    <property type="component" value="Unassembled WGS sequence"/>
</dbReference>
<feature type="binding site" evidence="10">
    <location>
        <position position="61"/>
    </location>
    <ligand>
        <name>glyoxylate</name>
        <dbReference type="ChEBI" id="CHEBI:36655"/>
    </ligand>
</feature>
<sequence>MTEVEKDVQITHSSDNIKEESAYANQVPYKASEAEKPLDIINVFDLELEAEKVIPKGGYGYISSGAGDLWTIKQNIDSFNHKLIVPRVLKNIEHPNQHTSIFGCDLATPIIMAPVAAHGLANAAAEPATAKAVAESGSIMTISSYANKPFKEISEAGAGAPQWFQFYMSKDDGINRDILDETKANGVKAIVLTADATVGGNREADKRNGFVFPLGMPIVQAYQSGVGHSMDSVYGSSKQVLSPKDVEFIASYSGLPVFVKGVQSAEDALISLASGAGGIWVTNHGGRQLDGGPAAFDSLQSVAEAVDKKVPVVFDSGVRRGQHVFKALASGADLVAIGRPAIYGLALGGSQGVKSVFDHFKHELEIVMQLAGTKTVEDIKNTVLLDNPRS</sequence>
<dbReference type="Pfam" id="PF01070">
    <property type="entry name" value="FMN_dh"/>
    <property type="match status" value="1"/>
</dbReference>
<accession>A0A1H1B4L9</accession>
<evidence type="ECO:0000256" key="4">
    <source>
        <dbReference type="ARBA" id="ARBA00022643"/>
    </source>
</evidence>
<dbReference type="InterPro" id="IPR013785">
    <property type="entry name" value="Aldolase_TIM"/>
</dbReference>
<feature type="binding site" evidence="10">
    <location>
        <position position="167"/>
    </location>
    <ligand>
        <name>glyoxylate</name>
        <dbReference type="ChEBI" id="CHEBI:36655"/>
    </ligand>
</feature>
<comment type="subunit">
    <text evidence="2">Homotetramer.</text>
</comment>
<evidence type="ECO:0000313" key="12">
    <source>
        <dbReference type="EMBL" id="SDQ46889.1"/>
    </source>
</evidence>
<dbReference type="CDD" id="cd04737">
    <property type="entry name" value="LOX_like_FMN"/>
    <property type="match status" value="1"/>
</dbReference>
<comment type="cofactor">
    <cofactor evidence="1">
        <name>FMN</name>
        <dbReference type="ChEBI" id="CHEBI:58210"/>
    </cofactor>
</comment>
<dbReference type="InterPro" id="IPR000262">
    <property type="entry name" value="FMN-dep_DH"/>
</dbReference>
<feature type="binding site" evidence="10">
    <location>
        <begin position="338"/>
        <end position="339"/>
    </location>
    <ligand>
        <name>FMN</name>
        <dbReference type="ChEBI" id="CHEBI:58210"/>
    </ligand>
</feature>
<gene>
    <name evidence="12" type="ORF">SAMN04487752_2424</name>
</gene>
<dbReference type="PROSITE" id="PS51349">
    <property type="entry name" value="FMN_HYDROXY_ACID_DH_2"/>
    <property type="match status" value="1"/>
</dbReference>
<dbReference type="PANTHER" id="PTHR10578">
    <property type="entry name" value="S -2-HYDROXY-ACID OXIDASE-RELATED"/>
    <property type="match status" value="1"/>
</dbReference>
<keyword evidence="3 10" id="KW-0285">Flavoprotein</keyword>
<protein>
    <recommendedName>
        <fullName evidence="7">L-lactate oxidase</fullName>
    </recommendedName>
</protein>
<dbReference type="SUPFAM" id="SSF51395">
    <property type="entry name" value="FMN-linked oxidoreductases"/>
    <property type="match status" value="1"/>
</dbReference>
<feature type="binding site" evidence="10">
    <location>
        <position position="284"/>
    </location>
    <ligand>
        <name>glyoxylate</name>
        <dbReference type="ChEBI" id="CHEBI:36655"/>
    </ligand>
</feature>
<evidence type="ECO:0000259" key="11">
    <source>
        <dbReference type="PROSITE" id="PS51349"/>
    </source>
</evidence>
<comment type="catalytic activity">
    <reaction evidence="8">
        <text>(S)-lactate + O2 = pyruvate + H2O2</text>
        <dbReference type="Rhea" id="RHEA:55868"/>
        <dbReference type="ChEBI" id="CHEBI:15361"/>
        <dbReference type="ChEBI" id="CHEBI:15379"/>
        <dbReference type="ChEBI" id="CHEBI:16240"/>
        <dbReference type="ChEBI" id="CHEBI:16651"/>
    </reaction>
    <physiologicalReaction direction="left-to-right" evidence="8">
        <dbReference type="Rhea" id="RHEA:55869"/>
    </physiologicalReaction>
</comment>
<reference evidence="13" key="1">
    <citation type="submission" date="2016-10" db="EMBL/GenBank/DDBJ databases">
        <authorList>
            <person name="Varghese N."/>
            <person name="Submissions S."/>
        </authorList>
    </citation>
    <scope>NUCLEOTIDE SEQUENCE [LARGE SCALE GENOMIC DNA]</scope>
    <source>
        <strain evidence="13">MPL-11</strain>
    </source>
</reference>
<feature type="active site" description="Proton acceptor" evidence="9">
    <location>
        <position position="284"/>
    </location>
</feature>
<name>A0A1H1B4L9_9LACT</name>
<keyword evidence="4 10" id="KW-0288">FMN</keyword>
<evidence type="ECO:0000256" key="8">
    <source>
        <dbReference type="ARBA" id="ARBA00048754"/>
    </source>
</evidence>